<name>A0A066XN32_COLSU</name>
<dbReference type="InterPro" id="IPR005123">
    <property type="entry name" value="Oxoglu/Fe-dep_dioxygenase_dom"/>
</dbReference>
<dbReference type="Gene3D" id="2.60.120.330">
    <property type="entry name" value="B-lactam Antibiotic, Isopenicillin N Synthase, Chain"/>
    <property type="match status" value="1"/>
</dbReference>
<sequence length="331" mass="37179">MPGLTHPTTAPLAQLRTIKFSSLLDRDPAELTKLIRACEEVGFFYLDLTSPCDEKMLRNLEDLSALMKGWFMHSLEKKLQTRTASNSHGYKPTGTHAGIGAKRDGWEALKIGRSELMGRWALPSVVEGQFEKFSDFQAECHFVTKVLLGCISTGLDLKGNRSLHQYHRDDTPSKSSLFFLHYPPLDDANAEMGQNMHTDIGSLTLLFAPQWGLQVLCPSDIPCPQTGEYFEWRSVEPRPNHAIINVGDTLRFLSGGRLRSALHRALPLEQGDRYSVAYFFRPSDDAEFADSNGTTTSAVDWYLKKNETYERPHQLQDESVLVGGMKQGLKV</sequence>
<dbReference type="GO" id="GO:0044283">
    <property type="term" value="P:small molecule biosynthetic process"/>
    <property type="evidence" value="ECO:0007669"/>
    <property type="project" value="UniProtKB-ARBA"/>
</dbReference>
<keyword evidence="2" id="KW-0408">Iron</keyword>
<dbReference type="InterPro" id="IPR027443">
    <property type="entry name" value="IPNS-like_sf"/>
</dbReference>
<dbReference type="InterPro" id="IPR026992">
    <property type="entry name" value="DIOX_N"/>
</dbReference>
<accession>A0A066XN32</accession>
<feature type="domain" description="Fe2OG dioxygenase" evidence="3">
    <location>
        <begin position="173"/>
        <end position="282"/>
    </location>
</feature>
<organism evidence="4 5">
    <name type="scientific">Colletotrichum sublineola</name>
    <name type="common">Sorghum anthracnose fungus</name>
    <dbReference type="NCBI Taxonomy" id="1173701"/>
    <lineage>
        <taxon>Eukaryota</taxon>
        <taxon>Fungi</taxon>
        <taxon>Dikarya</taxon>
        <taxon>Ascomycota</taxon>
        <taxon>Pezizomycotina</taxon>
        <taxon>Sordariomycetes</taxon>
        <taxon>Hypocreomycetidae</taxon>
        <taxon>Glomerellales</taxon>
        <taxon>Glomerellaceae</taxon>
        <taxon>Colletotrichum</taxon>
        <taxon>Colletotrichum graminicola species complex</taxon>
    </lineage>
</organism>
<evidence type="ECO:0000259" key="3">
    <source>
        <dbReference type="PROSITE" id="PS51471"/>
    </source>
</evidence>
<dbReference type="SUPFAM" id="SSF51197">
    <property type="entry name" value="Clavaminate synthase-like"/>
    <property type="match status" value="1"/>
</dbReference>
<dbReference type="InterPro" id="IPR050231">
    <property type="entry name" value="Iron_ascorbate_oxido_reductase"/>
</dbReference>
<comment type="similarity">
    <text evidence="1 2">Belongs to the iron/ascorbate-dependent oxidoreductase family.</text>
</comment>
<dbReference type="GO" id="GO:0046872">
    <property type="term" value="F:metal ion binding"/>
    <property type="evidence" value="ECO:0007669"/>
    <property type="project" value="UniProtKB-KW"/>
</dbReference>
<gene>
    <name evidence="4" type="ORF">CSUB01_11674</name>
</gene>
<dbReference type="PROSITE" id="PS51471">
    <property type="entry name" value="FE2OG_OXY"/>
    <property type="match status" value="1"/>
</dbReference>
<dbReference type="Pfam" id="PF03171">
    <property type="entry name" value="2OG-FeII_Oxy"/>
    <property type="match status" value="1"/>
</dbReference>
<keyword evidence="2" id="KW-0560">Oxidoreductase</keyword>
<evidence type="ECO:0000313" key="5">
    <source>
        <dbReference type="Proteomes" id="UP000027238"/>
    </source>
</evidence>
<dbReference type="OMA" id="SSAKQWY"/>
<dbReference type="AlphaFoldDB" id="A0A066XN32"/>
<dbReference type="STRING" id="1173701.A0A066XN32"/>
<evidence type="ECO:0000256" key="1">
    <source>
        <dbReference type="ARBA" id="ARBA00008056"/>
    </source>
</evidence>
<dbReference type="GO" id="GO:0016491">
    <property type="term" value="F:oxidoreductase activity"/>
    <property type="evidence" value="ECO:0007669"/>
    <property type="project" value="UniProtKB-KW"/>
</dbReference>
<dbReference type="Proteomes" id="UP000027238">
    <property type="component" value="Unassembled WGS sequence"/>
</dbReference>
<dbReference type="eggNOG" id="KOG0143">
    <property type="taxonomic scope" value="Eukaryota"/>
</dbReference>
<reference evidence="5" key="1">
    <citation type="journal article" date="2014" name="Genome Announc.">
        <title>Draft genome sequence of Colletotrichum sublineola, a destructive pathogen of cultivated sorghum.</title>
        <authorList>
            <person name="Baroncelli R."/>
            <person name="Sanz-Martin J.M."/>
            <person name="Rech G.E."/>
            <person name="Sukno S.A."/>
            <person name="Thon M.R."/>
        </authorList>
    </citation>
    <scope>NUCLEOTIDE SEQUENCE [LARGE SCALE GENOMIC DNA]</scope>
    <source>
        <strain evidence="5">TX430BB</strain>
    </source>
</reference>
<dbReference type="HOGENOM" id="CLU_010119_4_0_1"/>
<keyword evidence="2" id="KW-0479">Metal-binding</keyword>
<dbReference type="EMBL" id="JMSE01000816">
    <property type="protein sequence ID" value="KDN67415.1"/>
    <property type="molecule type" value="Genomic_DNA"/>
</dbReference>
<protein>
    <recommendedName>
        <fullName evidence="3">Fe2OG dioxygenase domain-containing protein</fullName>
    </recommendedName>
</protein>
<dbReference type="InterPro" id="IPR044861">
    <property type="entry name" value="IPNS-like_FE2OG_OXY"/>
</dbReference>
<dbReference type="Pfam" id="PF14226">
    <property type="entry name" value="DIOX_N"/>
    <property type="match status" value="1"/>
</dbReference>
<keyword evidence="5" id="KW-1185">Reference proteome</keyword>
<evidence type="ECO:0000313" key="4">
    <source>
        <dbReference type="EMBL" id="KDN67415.1"/>
    </source>
</evidence>
<comment type="caution">
    <text evidence="4">The sequence shown here is derived from an EMBL/GenBank/DDBJ whole genome shotgun (WGS) entry which is preliminary data.</text>
</comment>
<proteinExistence type="inferred from homology"/>
<dbReference type="OrthoDB" id="288590at2759"/>
<dbReference type="PANTHER" id="PTHR47990">
    <property type="entry name" value="2-OXOGLUTARATE (2OG) AND FE(II)-DEPENDENT OXYGENASE SUPERFAMILY PROTEIN-RELATED"/>
    <property type="match status" value="1"/>
</dbReference>
<evidence type="ECO:0000256" key="2">
    <source>
        <dbReference type="RuleBase" id="RU003682"/>
    </source>
</evidence>